<keyword evidence="3" id="KW-1185">Reference proteome</keyword>
<evidence type="ECO:0000313" key="2">
    <source>
        <dbReference type="EMBL" id="SME92613.1"/>
    </source>
</evidence>
<dbReference type="InterPro" id="IPR025961">
    <property type="entry name" value="Metal_resist"/>
</dbReference>
<feature type="chain" id="PRO_5012733474" evidence="1">
    <location>
        <begin position="24"/>
        <end position="167"/>
    </location>
</feature>
<organism evidence="2 3">
    <name type="scientific">Desulfovibrio gilichinskyi</name>
    <dbReference type="NCBI Taxonomy" id="1519643"/>
    <lineage>
        <taxon>Bacteria</taxon>
        <taxon>Pseudomonadati</taxon>
        <taxon>Thermodesulfobacteriota</taxon>
        <taxon>Desulfovibrionia</taxon>
        <taxon>Desulfovibrionales</taxon>
        <taxon>Desulfovibrionaceae</taxon>
        <taxon>Desulfovibrio</taxon>
    </lineage>
</organism>
<accession>A0A1X7C9R5</accession>
<protein>
    <submittedName>
        <fullName evidence="2">Zinc resistance-associated protein</fullName>
    </submittedName>
</protein>
<evidence type="ECO:0000256" key="1">
    <source>
        <dbReference type="SAM" id="SignalP"/>
    </source>
</evidence>
<dbReference type="OrthoDB" id="5461240at2"/>
<dbReference type="AlphaFoldDB" id="A0A1X7C9R5"/>
<evidence type="ECO:0000313" key="3">
    <source>
        <dbReference type="Proteomes" id="UP000192906"/>
    </source>
</evidence>
<sequence>MTKKITLFSCMMFMLLFSSAAFGQMMGSGGGMGYGGGMRSNSMWNNYQPTPEQEKTFQEITSKYQPSFAKLKDAMWAKRVQLNGILAQDKINRKQTTALAKEVGALIAQCYELQVEMQADMREKGISYYGMGMMHGGMMDMMDMMMDGGRYSPRGAQQGYGNRGMMQ</sequence>
<dbReference type="Pfam" id="PF13801">
    <property type="entry name" value="Metal_resist"/>
    <property type="match status" value="1"/>
</dbReference>
<name>A0A1X7C9R5_9BACT</name>
<dbReference type="EMBL" id="FWZU01000001">
    <property type="protein sequence ID" value="SME92613.1"/>
    <property type="molecule type" value="Genomic_DNA"/>
</dbReference>
<dbReference type="Proteomes" id="UP000192906">
    <property type="component" value="Unassembled WGS sequence"/>
</dbReference>
<gene>
    <name evidence="2" type="ORF">SAMN06295933_0553</name>
</gene>
<proteinExistence type="predicted"/>
<keyword evidence="1" id="KW-0732">Signal</keyword>
<feature type="signal peptide" evidence="1">
    <location>
        <begin position="1"/>
        <end position="23"/>
    </location>
</feature>
<reference evidence="3" key="1">
    <citation type="submission" date="2017-04" db="EMBL/GenBank/DDBJ databases">
        <authorList>
            <person name="Varghese N."/>
            <person name="Submissions S."/>
        </authorList>
    </citation>
    <scope>NUCLEOTIDE SEQUENCE [LARGE SCALE GENOMIC DNA]</scope>
    <source>
        <strain evidence="3">K3S</strain>
    </source>
</reference>
<dbReference type="Gene3D" id="1.20.120.1490">
    <property type="match status" value="1"/>
</dbReference>
<dbReference type="RefSeq" id="WP_085097924.1">
    <property type="nucleotide sequence ID" value="NZ_FWZU01000001.1"/>
</dbReference>
<dbReference type="STRING" id="1519643.SAMN06295933_0553"/>